<evidence type="ECO:0000259" key="1">
    <source>
        <dbReference type="Pfam" id="PF00535"/>
    </source>
</evidence>
<feature type="domain" description="Glycosyltransferase 2-like" evidence="1">
    <location>
        <begin position="24"/>
        <end position="141"/>
    </location>
</feature>
<name>A0A1N6JU41_9FLAO</name>
<proteinExistence type="predicted"/>
<gene>
    <name evidence="2" type="ORF">SAMN05444409_3849</name>
</gene>
<organism evidence="2 3">
    <name type="scientific">Epilithonimonas zeae</name>
    <dbReference type="NCBI Taxonomy" id="1416779"/>
    <lineage>
        <taxon>Bacteria</taxon>
        <taxon>Pseudomonadati</taxon>
        <taxon>Bacteroidota</taxon>
        <taxon>Flavobacteriia</taxon>
        <taxon>Flavobacteriales</taxon>
        <taxon>Weeksellaceae</taxon>
        <taxon>Chryseobacterium group</taxon>
        <taxon>Epilithonimonas</taxon>
    </lineage>
</organism>
<protein>
    <submittedName>
        <fullName evidence="2">Glycosyltransferase, GT2 family</fullName>
    </submittedName>
</protein>
<dbReference type="InterPro" id="IPR001173">
    <property type="entry name" value="Glyco_trans_2-like"/>
</dbReference>
<dbReference type="InterPro" id="IPR029044">
    <property type="entry name" value="Nucleotide-diphossugar_trans"/>
</dbReference>
<keyword evidence="3" id="KW-1185">Reference proteome</keyword>
<dbReference type="GO" id="GO:0016740">
    <property type="term" value="F:transferase activity"/>
    <property type="evidence" value="ECO:0007669"/>
    <property type="project" value="UniProtKB-KW"/>
</dbReference>
<dbReference type="Gene3D" id="3.90.550.10">
    <property type="entry name" value="Spore Coat Polysaccharide Biosynthesis Protein SpsA, Chain A"/>
    <property type="match status" value="1"/>
</dbReference>
<dbReference type="Proteomes" id="UP000185207">
    <property type="component" value="Unassembled WGS sequence"/>
</dbReference>
<dbReference type="AlphaFoldDB" id="A0A1N6JU41"/>
<dbReference type="RefSeq" id="WP_074236963.1">
    <property type="nucleotide sequence ID" value="NZ_FSRK01000003.1"/>
</dbReference>
<dbReference type="SUPFAM" id="SSF53448">
    <property type="entry name" value="Nucleotide-diphospho-sugar transferases"/>
    <property type="match status" value="1"/>
</dbReference>
<dbReference type="PANTHER" id="PTHR43685:SF2">
    <property type="entry name" value="GLYCOSYLTRANSFERASE 2-LIKE DOMAIN-CONTAINING PROTEIN"/>
    <property type="match status" value="1"/>
</dbReference>
<evidence type="ECO:0000313" key="3">
    <source>
        <dbReference type="Proteomes" id="UP000185207"/>
    </source>
</evidence>
<evidence type="ECO:0000313" key="2">
    <source>
        <dbReference type="EMBL" id="SIO47855.1"/>
    </source>
</evidence>
<dbReference type="OrthoDB" id="8936324at2"/>
<keyword evidence="2" id="KW-0808">Transferase</keyword>
<accession>A0A1N6JU41</accession>
<dbReference type="PANTHER" id="PTHR43685">
    <property type="entry name" value="GLYCOSYLTRANSFERASE"/>
    <property type="match status" value="1"/>
</dbReference>
<dbReference type="Pfam" id="PF00535">
    <property type="entry name" value="Glycos_transf_2"/>
    <property type="match status" value="1"/>
</dbReference>
<dbReference type="InterPro" id="IPR050834">
    <property type="entry name" value="Glycosyltransf_2"/>
</dbReference>
<dbReference type="EMBL" id="FSRK01000003">
    <property type="protein sequence ID" value="SIO47855.1"/>
    <property type="molecule type" value="Genomic_DNA"/>
</dbReference>
<dbReference type="STRING" id="1416779.SAMN05444409_3849"/>
<sequence>MNNLSFLVGLKNNLEYSQKFYENTRLLYNEIEIVFVSFGSTDGTHEWLDSLQDKNLKYYYSDHHKTLSDTYNKALKVATKEFVCFLHNDMVLGNNFLAEIYLALEKHNIIYYKTIEPPIFGKDERLWKEVKDFGNSFDDFDYKGFYDYEKNSNPKPGQFVDSASFFLACRKDLLLNIGGLDPLFAPMFCEDDDLILRLRLSGEKIFLCVSAITYHFVSKTSRFSEEFRNKTLSIEKKSQRNFVRKWGFPTFSKSKAKYDIGLILKNGTLETLSGLEPLVSQIYTDFDFKSYLETEQLNTSINLNEKIHLLAEKREHDVMVYVDGSKMNSKTLHILNNLSELISNRVEQKQFRISFFKQLYYKIFKNYKPIIIIKEGIRLEKKLIKNYAEQDSQFFKSK</sequence>
<reference evidence="3" key="1">
    <citation type="submission" date="2016-11" db="EMBL/GenBank/DDBJ databases">
        <authorList>
            <person name="Varghese N."/>
            <person name="Submissions S."/>
        </authorList>
    </citation>
    <scope>NUCLEOTIDE SEQUENCE [LARGE SCALE GENOMIC DNA]</scope>
    <source>
        <strain evidence="3">DSM 27623</strain>
    </source>
</reference>